<evidence type="ECO:0000259" key="2">
    <source>
        <dbReference type="SMART" id="SM00148"/>
    </source>
</evidence>
<dbReference type="SMART" id="SM00148">
    <property type="entry name" value="PLCXc"/>
    <property type="match status" value="1"/>
</dbReference>
<dbReference type="InterPro" id="IPR001192">
    <property type="entry name" value="PI-PLC_fam"/>
</dbReference>
<feature type="non-terminal residue" evidence="3">
    <location>
        <position position="1"/>
    </location>
</feature>
<accession>A0ABV0WC34</accession>
<protein>
    <submittedName>
        <fullName evidence="3">1-phosphatidylinositol 4,5-bisphosphate phosphodiesterase eta-2</fullName>
    </submittedName>
</protein>
<sequence>YPLILSIENHCSVPQQKKMAQYLIEILGDKLDVSSVKADESGRLPSPESLRGKILVKGKKLPPNIDENAEEGDVSDEDSADEMEDDCKLMNGDVLCSGSC</sequence>
<keyword evidence="4" id="KW-1185">Reference proteome</keyword>
<feature type="compositionally biased region" description="Acidic residues" evidence="1">
    <location>
        <begin position="67"/>
        <end position="84"/>
    </location>
</feature>
<feature type="domain" description="Phosphatidylinositol-specific phospholipase C X" evidence="2">
    <location>
        <begin position="1"/>
        <end position="59"/>
    </location>
</feature>
<dbReference type="PANTHER" id="PTHR10336">
    <property type="entry name" value="PHOSPHOINOSITIDE-SPECIFIC PHOSPHOLIPASE C FAMILY PROTEIN"/>
    <property type="match status" value="1"/>
</dbReference>
<name>A0ABV0WC34_9TELE</name>
<dbReference type="PANTHER" id="PTHR10336:SF166">
    <property type="entry name" value="1-PHOSPHATIDYLINOSITOL 4,5-BISPHOSPHATE PHOSPHODIESTERASE ETA-2"/>
    <property type="match status" value="1"/>
</dbReference>
<dbReference type="InterPro" id="IPR000909">
    <property type="entry name" value="PLipase_C_PInositol-sp_X_dom"/>
</dbReference>
<gene>
    <name evidence="3" type="primary">PLCH2</name>
    <name evidence="3" type="ORF">XENORESO_001875</name>
</gene>
<dbReference type="Proteomes" id="UP001444071">
    <property type="component" value="Unassembled WGS sequence"/>
</dbReference>
<dbReference type="EMBL" id="JAHRIM010041353">
    <property type="protein sequence ID" value="MEQ2267115.1"/>
    <property type="molecule type" value="Genomic_DNA"/>
</dbReference>
<dbReference type="PROSITE" id="PS50007">
    <property type="entry name" value="PIPLC_X_DOMAIN"/>
    <property type="match status" value="1"/>
</dbReference>
<comment type="caution">
    <text evidence="3">The sequence shown here is derived from an EMBL/GenBank/DDBJ whole genome shotgun (WGS) entry which is preliminary data.</text>
</comment>
<evidence type="ECO:0000256" key="1">
    <source>
        <dbReference type="SAM" id="MobiDB-lite"/>
    </source>
</evidence>
<organism evidence="3 4">
    <name type="scientific">Xenotaenia resolanae</name>
    <dbReference type="NCBI Taxonomy" id="208358"/>
    <lineage>
        <taxon>Eukaryota</taxon>
        <taxon>Metazoa</taxon>
        <taxon>Chordata</taxon>
        <taxon>Craniata</taxon>
        <taxon>Vertebrata</taxon>
        <taxon>Euteleostomi</taxon>
        <taxon>Actinopterygii</taxon>
        <taxon>Neopterygii</taxon>
        <taxon>Teleostei</taxon>
        <taxon>Neoteleostei</taxon>
        <taxon>Acanthomorphata</taxon>
        <taxon>Ovalentaria</taxon>
        <taxon>Atherinomorphae</taxon>
        <taxon>Cyprinodontiformes</taxon>
        <taxon>Goodeidae</taxon>
        <taxon>Xenotaenia</taxon>
    </lineage>
</organism>
<dbReference type="Gene3D" id="3.20.20.190">
    <property type="entry name" value="Phosphatidylinositol (PI) phosphodiesterase"/>
    <property type="match status" value="1"/>
</dbReference>
<dbReference type="Pfam" id="PF00388">
    <property type="entry name" value="PI-PLC-X"/>
    <property type="match status" value="1"/>
</dbReference>
<dbReference type="InterPro" id="IPR017946">
    <property type="entry name" value="PLC-like_Pdiesterase_TIM-brl"/>
</dbReference>
<reference evidence="3 4" key="1">
    <citation type="submission" date="2021-06" db="EMBL/GenBank/DDBJ databases">
        <authorList>
            <person name="Palmer J.M."/>
        </authorList>
    </citation>
    <scope>NUCLEOTIDE SEQUENCE [LARGE SCALE GENOMIC DNA]</scope>
    <source>
        <strain evidence="3 4">XR_2019</strain>
        <tissue evidence="3">Muscle</tissue>
    </source>
</reference>
<evidence type="ECO:0000313" key="3">
    <source>
        <dbReference type="EMBL" id="MEQ2267115.1"/>
    </source>
</evidence>
<evidence type="ECO:0000313" key="4">
    <source>
        <dbReference type="Proteomes" id="UP001444071"/>
    </source>
</evidence>
<dbReference type="SUPFAM" id="SSF51695">
    <property type="entry name" value="PLC-like phosphodiesterases"/>
    <property type="match status" value="1"/>
</dbReference>
<feature type="region of interest" description="Disordered" evidence="1">
    <location>
        <begin position="55"/>
        <end position="84"/>
    </location>
</feature>
<proteinExistence type="predicted"/>